<proteinExistence type="predicted"/>
<dbReference type="GO" id="GO:0005737">
    <property type="term" value="C:cytoplasm"/>
    <property type="evidence" value="ECO:0007669"/>
    <property type="project" value="TreeGrafter"/>
</dbReference>
<dbReference type="PANTHER" id="PTHR46026:SF1">
    <property type="entry name" value="RHO-TYPE GUANINE NUCLEOTIDE EXCHANGE FACTOR, ISOFORM F"/>
    <property type="match status" value="1"/>
</dbReference>
<dbReference type="GO" id="GO:0005085">
    <property type="term" value="F:guanyl-nucleotide exchange factor activity"/>
    <property type="evidence" value="ECO:0007669"/>
    <property type="project" value="TreeGrafter"/>
</dbReference>
<sequence>SLPLNRLEKYASLLKEYLYNLAEFHIDRGDAQRAAEYYAELASLGAEWRKRKEWELDIIHSTIHGLGSESLASLGDALCLSPVSVILDNNVHQMPLERIAILYPSTLFLLSTLPNQQEYQIE</sequence>
<dbReference type="SUPFAM" id="SSF48065">
    <property type="entry name" value="DBL homology domain (DH-domain)"/>
    <property type="match status" value="1"/>
</dbReference>
<comment type="caution">
    <text evidence="1">The sequence shown here is derived from an EMBL/GenBank/DDBJ whole genome shotgun (WGS) entry which is preliminary data.</text>
</comment>
<dbReference type="AlphaFoldDB" id="A0A820NDR7"/>
<dbReference type="EMBL" id="CAJOAZ010024555">
    <property type="protein sequence ID" value="CAF4385551.1"/>
    <property type="molecule type" value="Genomic_DNA"/>
</dbReference>
<evidence type="ECO:0000313" key="2">
    <source>
        <dbReference type="Proteomes" id="UP000663844"/>
    </source>
</evidence>
<dbReference type="InterPro" id="IPR035899">
    <property type="entry name" value="DBL_dom_sf"/>
</dbReference>
<reference evidence="1" key="1">
    <citation type="submission" date="2021-02" db="EMBL/GenBank/DDBJ databases">
        <authorList>
            <person name="Nowell W R."/>
        </authorList>
    </citation>
    <scope>NUCLEOTIDE SEQUENCE</scope>
</reference>
<name>A0A820NDR7_9BILA</name>
<evidence type="ECO:0000313" key="1">
    <source>
        <dbReference type="EMBL" id="CAF4385551.1"/>
    </source>
</evidence>
<dbReference type="Proteomes" id="UP000663844">
    <property type="component" value="Unassembled WGS sequence"/>
</dbReference>
<accession>A0A820NDR7</accession>
<protein>
    <submittedName>
        <fullName evidence="1">Uncharacterized protein</fullName>
    </submittedName>
</protein>
<feature type="non-terminal residue" evidence="1">
    <location>
        <position position="122"/>
    </location>
</feature>
<feature type="non-terminal residue" evidence="1">
    <location>
        <position position="1"/>
    </location>
</feature>
<dbReference type="PANTHER" id="PTHR46026">
    <property type="entry name" value="RHO-TYPE GUANINE NUCLEOTIDE EXCHANGE FACTOR, ISOFORM F"/>
    <property type="match status" value="1"/>
</dbReference>
<organism evidence="1 2">
    <name type="scientific">Adineta steineri</name>
    <dbReference type="NCBI Taxonomy" id="433720"/>
    <lineage>
        <taxon>Eukaryota</taxon>
        <taxon>Metazoa</taxon>
        <taxon>Spiralia</taxon>
        <taxon>Gnathifera</taxon>
        <taxon>Rotifera</taxon>
        <taxon>Eurotatoria</taxon>
        <taxon>Bdelloidea</taxon>
        <taxon>Adinetida</taxon>
        <taxon>Adinetidae</taxon>
        <taxon>Adineta</taxon>
    </lineage>
</organism>
<gene>
    <name evidence="1" type="ORF">OXD698_LOCUS50604</name>
</gene>